<feature type="non-terminal residue" evidence="2">
    <location>
        <position position="1"/>
    </location>
</feature>
<dbReference type="AlphaFoldDB" id="A0A1B6BYF4"/>
<feature type="region of interest" description="Disordered" evidence="1">
    <location>
        <begin position="1"/>
        <end position="52"/>
    </location>
</feature>
<dbReference type="EMBL" id="GEDC01030995">
    <property type="protein sequence ID" value="JAS06303.1"/>
    <property type="molecule type" value="Transcribed_RNA"/>
</dbReference>
<sequence length="121" mass="13687">SLLGSQQSPLLSNSQQSANPPQFPASANNLFATQNHHQYTQPQYQPYQQAPAVPNPPVFPSVYFPNNVYPNNIPQPYYQPANPYYQPQPPMYSPFYSPRSSRDLDIRGQLETLTTKMTGKV</sequence>
<reference evidence="2" key="1">
    <citation type="submission" date="2015-12" db="EMBL/GenBank/DDBJ databases">
        <title>De novo transcriptome assembly of four potential Pierce s Disease insect vectors from Arizona vineyards.</title>
        <authorList>
            <person name="Tassone E.E."/>
        </authorList>
    </citation>
    <scope>NUCLEOTIDE SEQUENCE</scope>
</reference>
<organism evidence="2">
    <name type="scientific">Clastoptera arizonana</name>
    <name type="common">Arizona spittle bug</name>
    <dbReference type="NCBI Taxonomy" id="38151"/>
    <lineage>
        <taxon>Eukaryota</taxon>
        <taxon>Metazoa</taxon>
        <taxon>Ecdysozoa</taxon>
        <taxon>Arthropoda</taxon>
        <taxon>Hexapoda</taxon>
        <taxon>Insecta</taxon>
        <taxon>Pterygota</taxon>
        <taxon>Neoptera</taxon>
        <taxon>Paraneoptera</taxon>
        <taxon>Hemiptera</taxon>
        <taxon>Auchenorrhyncha</taxon>
        <taxon>Cercopoidea</taxon>
        <taxon>Clastopteridae</taxon>
        <taxon>Clastoptera</taxon>
    </lineage>
</organism>
<gene>
    <name evidence="2" type="ORF">g.2088</name>
</gene>
<accession>A0A1B6BYF4</accession>
<name>A0A1B6BYF4_9HEMI</name>
<feature type="compositionally biased region" description="Low complexity" evidence="1">
    <location>
        <begin position="1"/>
        <end position="17"/>
    </location>
</feature>
<evidence type="ECO:0000313" key="2">
    <source>
        <dbReference type="EMBL" id="JAS06303.1"/>
    </source>
</evidence>
<feature type="non-terminal residue" evidence="2">
    <location>
        <position position="121"/>
    </location>
</feature>
<proteinExistence type="predicted"/>
<feature type="compositionally biased region" description="Low complexity" evidence="1">
    <location>
        <begin position="33"/>
        <end position="52"/>
    </location>
</feature>
<protein>
    <submittedName>
        <fullName evidence="2">Uncharacterized protein</fullName>
    </submittedName>
</protein>
<evidence type="ECO:0000256" key="1">
    <source>
        <dbReference type="SAM" id="MobiDB-lite"/>
    </source>
</evidence>